<proteinExistence type="predicted"/>
<dbReference type="Proteomes" id="UP000222056">
    <property type="component" value="Unassembled WGS sequence"/>
</dbReference>
<keyword evidence="2" id="KW-0812">Transmembrane</keyword>
<evidence type="ECO:0000256" key="1">
    <source>
        <dbReference type="SAM" id="MobiDB-lite"/>
    </source>
</evidence>
<sequence>MLATRLPHVSDHGERASQSADGSLPVEAPVVVGEALPAVADVRPIDVERAGLPAPVAVAAAAGGFLLGVAAFVLVRSLRVPWRVFGLVTRRRARRRQRRVEIAASRSFLVDIHFLRER</sequence>
<dbReference type="STRING" id="29539.SAMN02745716_1012"/>
<dbReference type="AlphaFoldDB" id="A0A1H6FMQ1"/>
<dbReference type="EMBL" id="FNWJ01000001">
    <property type="protein sequence ID" value="SEH12191.1"/>
    <property type="molecule type" value="Genomic_DNA"/>
</dbReference>
<organism evidence="3 4">
    <name type="scientific">Thermoleophilum album</name>
    <dbReference type="NCBI Taxonomy" id="29539"/>
    <lineage>
        <taxon>Bacteria</taxon>
        <taxon>Bacillati</taxon>
        <taxon>Actinomycetota</taxon>
        <taxon>Thermoleophilia</taxon>
        <taxon>Thermoleophilales</taxon>
        <taxon>Thermoleophilaceae</taxon>
        <taxon>Thermoleophilum</taxon>
    </lineage>
</organism>
<keyword evidence="2" id="KW-0472">Membrane</keyword>
<accession>A0A1H6FMQ1</accession>
<keyword evidence="2" id="KW-1133">Transmembrane helix</keyword>
<feature type="transmembrane region" description="Helical" evidence="2">
    <location>
        <begin position="56"/>
        <end position="75"/>
    </location>
</feature>
<reference evidence="4" key="1">
    <citation type="submission" date="2016-10" db="EMBL/GenBank/DDBJ databases">
        <authorList>
            <person name="Varghese N."/>
            <person name="Submissions S."/>
        </authorList>
    </citation>
    <scope>NUCLEOTIDE SEQUENCE [LARGE SCALE GENOMIC DNA]</scope>
    <source>
        <strain evidence="4">ATCC 35263</strain>
    </source>
</reference>
<protein>
    <submittedName>
        <fullName evidence="3">Uncharacterized protein</fullName>
    </submittedName>
</protein>
<evidence type="ECO:0000313" key="3">
    <source>
        <dbReference type="EMBL" id="SEH12191.1"/>
    </source>
</evidence>
<keyword evidence="4" id="KW-1185">Reference proteome</keyword>
<evidence type="ECO:0000313" key="4">
    <source>
        <dbReference type="Proteomes" id="UP000222056"/>
    </source>
</evidence>
<name>A0A1H6FMQ1_THEAL</name>
<feature type="region of interest" description="Disordered" evidence="1">
    <location>
        <begin position="1"/>
        <end position="24"/>
    </location>
</feature>
<gene>
    <name evidence="3" type="ORF">SAMN02745716_1012</name>
</gene>
<evidence type="ECO:0000256" key="2">
    <source>
        <dbReference type="SAM" id="Phobius"/>
    </source>
</evidence>